<feature type="region of interest" description="Disordered" evidence="1">
    <location>
        <begin position="383"/>
        <end position="434"/>
    </location>
</feature>
<evidence type="ECO:0000313" key="3">
    <source>
        <dbReference type="Proteomes" id="UP000321570"/>
    </source>
</evidence>
<feature type="region of interest" description="Disordered" evidence="1">
    <location>
        <begin position="78"/>
        <end position="102"/>
    </location>
</feature>
<feature type="compositionally biased region" description="Basic and acidic residues" evidence="1">
    <location>
        <begin position="289"/>
        <end position="302"/>
    </location>
</feature>
<feature type="compositionally biased region" description="Polar residues" evidence="1">
    <location>
        <begin position="420"/>
        <end position="432"/>
    </location>
</feature>
<name>A0A564YBK5_HYMDI</name>
<feature type="region of interest" description="Disordered" evidence="1">
    <location>
        <begin position="283"/>
        <end position="312"/>
    </location>
</feature>
<feature type="compositionally biased region" description="Polar residues" evidence="1">
    <location>
        <begin position="9"/>
        <end position="22"/>
    </location>
</feature>
<evidence type="ECO:0000256" key="1">
    <source>
        <dbReference type="SAM" id="MobiDB-lite"/>
    </source>
</evidence>
<sequence>MENFVAAGSNKSSTSRPCSIQGNISITSNLSESSELCDQFENKRKRIIDDAKEENGIPSSSKKQVLKHNSVVDKHVISADGENSETDLNNNAEIDANDEKNEQKRSLISGTFTSSAHCQDICITESEDIDLEEEEEKEEKKEDTKPLTNKSFFSSERLSEFLHDLPSEQFKNAKDSCERNRLPPFLAAEIQSLKSQTRDETDVEQNRGAFKHGLLIHAEHFGPDIKKWTEEGRALLHGNSNYDVLDGIEGCTSENIDGELDVNTFNGPGSLQSDQAGNEVESVLGTHQESAEGSREPKSMRTDEEEFTEQNKLPNESIGIMVDEENNPQSIDMEQLTIREQNEDNILCDSDFDCVITGESIWASNSPQKKIYLARKRLERATMRSKPESRFMSSRRRRSKDDAEASRLGSFLSRPYPRSRYNSTSSLPSTSMRRGFNKQAVTEAEYNQRCSMGREYIKAVKNALQIFGISEDTAASMSVLALSADFLVPSACVFGRPHLVQVFLPDPPHDELCFLVGDVLRIKLLKVRCLLNDDYRKLFDKMLADCQKKINFIEYQDVRVRTDEGFQRIPDDWPETVFSLPRGFLMKPLLPLVPIPSLNLYNEITNLLTDPRYFNLHSWIEAVDAGAFASAAVSSVSELSVPPSVITIDPWKVQRSDFFCSIKAQFLQDFIGTKATERTSLILALPLAKEPLQLLTALLDPVLKNFAVACGPTYTLHFASMGFVYYLFYRLFVHFYIGRGNATPIEIAELRSKFRLIEEKGDDVFYKYDVFTQLHKMHNQAVFSLKTLTENTPKILMAGACLQANYLLNHDPDKYTEEDESRRLLYSSPDEARRDILELFKSQIRSAIIGLLESVNEANDFFTEMILRSLKMFYQPFNQGGDFVAHQLLGLGFETIQGLDSEEGFFKFKQSGDKMVAYKDVQVAIKHLIFKRNSLKLRSYNVIHIIPKMARQVVFFRKALMHARRCLSENWWMAFHNESADVNAKDSIVVLRQTLKKLFGIVEHWTRMMYNDIVRGTGEEMLNNIKLECGTLVQFLYNLEFKSLPILDPPPKEYRMEEEGIESIVQLIMPQSVLPFLPPLLSEETQNSVEASPAVSPSSISSTSFVWTITSPTVSSRNSTSANLRTSNLIPTTFGSPVPKIITNRNLIITSSNIAQHSGAHPRANPPLNKFIILKNASNVNTGPPRPFCPSILKSRRRPQPFVRMYSAVKIPAVSTGQTMNTSSIVDVASVTNGVASIMTTASLGGSSSNSLGIGNLDGDLLVTKPEPPDASQQKNVVTAVSQLRSPDSIERADENQLASHSMDRRELGRWNRASKILFHQRLTATSTSDSDPNNGGVM</sequence>
<dbReference type="EMBL" id="CABIJS010000144">
    <property type="protein sequence ID" value="VUZ44642.1"/>
    <property type="molecule type" value="Genomic_DNA"/>
</dbReference>
<gene>
    <name evidence="2" type="ORF">WMSIL1_LOCUS4953</name>
</gene>
<reference evidence="2 3" key="1">
    <citation type="submission" date="2019-07" db="EMBL/GenBank/DDBJ databases">
        <authorList>
            <person name="Jastrzebski P J."/>
            <person name="Paukszto L."/>
            <person name="Jastrzebski P J."/>
        </authorList>
    </citation>
    <scope>NUCLEOTIDE SEQUENCE [LARGE SCALE GENOMIC DNA]</scope>
    <source>
        <strain evidence="2 3">WMS-il1</strain>
    </source>
</reference>
<feature type="region of interest" description="Disordered" evidence="1">
    <location>
        <begin position="1"/>
        <end position="22"/>
    </location>
</feature>
<keyword evidence="3" id="KW-1185">Reference proteome</keyword>
<organism evidence="2 3">
    <name type="scientific">Hymenolepis diminuta</name>
    <name type="common">Rat tapeworm</name>
    <dbReference type="NCBI Taxonomy" id="6216"/>
    <lineage>
        <taxon>Eukaryota</taxon>
        <taxon>Metazoa</taxon>
        <taxon>Spiralia</taxon>
        <taxon>Lophotrochozoa</taxon>
        <taxon>Platyhelminthes</taxon>
        <taxon>Cestoda</taxon>
        <taxon>Eucestoda</taxon>
        <taxon>Cyclophyllidea</taxon>
        <taxon>Hymenolepididae</taxon>
        <taxon>Hymenolepis</taxon>
    </lineage>
</organism>
<protein>
    <submittedName>
        <fullName evidence="2">Uncharacterized protein</fullName>
    </submittedName>
</protein>
<proteinExistence type="predicted"/>
<dbReference type="Proteomes" id="UP000321570">
    <property type="component" value="Unassembled WGS sequence"/>
</dbReference>
<evidence type="ECO:0000313" key="2">
    <source>
        <dbReference type="EMBL" id="VUZ44642.1"/>
    </source>
</evidence>
<feature type="compositionally biased region" description="Acidic residues" evidence="1">
    <location>
        <begin position="126"/>
        <end position="137"/>
    </location>
</feature>
<feature type="region of interest" description="Disordered" evidence="1">
    <location>
        <begin position="126"/>
        <end position="147"/>
    </location>
</feature>
<accession>A0A564YBK5</accession>
<feature type="region of interest" description="Disordered" evidence="1">
    <location>
        <begin position="1283"/>
        <end position="1305"/>
    </location>
</feature>